<dbReference type="PRINTS" id="PR00359">
    <property type="entry name" value="BP450"/>
</dbReference>
<dbReference type="InterPro" id="IPR001128">
    <property type="entry name" value="Cyt_P450"/>
</dbReference>
<evidence type="ECO:0000256" key="1">
    <source>
        <dbReference type="ARBA" id="ARBA00010617"/>
    </source>
</evidence>
<evidence type="ECO:0008006" key="5">
    <source>
        <dbReference type="Google" id="ProtNLM"/>
    </source>
</evidence>
<keyword evidence="2" id="KW-0503">Monooxygenase</keyword>
<dbReference type="PANTHER" id="PTHR46696">
    <property type="entry name" value="P450, PUTATIVE (EUROFUNG)-RELATED"/>
    <property type="match status" value="1"/>
</dbReference>
<dbReference type="CDD" id="cd00302">
    <property type="entry name" value="cytochrome_P450"/>
    <property type="match status" value="1"/>
</dbReference>
<evidence type="ECO:0000313" key="3">
    <source>
        <dbReference type="EMBL" id="GGJ41755.1"/>
    </source>
</evidence>
<dbReference type="Gene3D" id="1.10.630.10">
    <property type="entry name" value="Cytochrome P450"/>
    <property type="match status" value="1"/>
</dbReference>
<reference evidence="4" key="1">
    <citation type="journal article" date="2019" name="Int. J. Syst. Evol. Microbiol.">
        <title>The Global Catalogue of Microorganisms (GCM) 10K type strain sequencing project: providing services to taxonomists for standard genome sequencing and annotation.</title>
        <authorList>
            <consortium name="The Broad Institute Genomics Platform"/>
            <consortium name="The Broad Institute Genome Sequencing Center for Infectious Disease"/>
            <person name="Wu L."/>
            <person name="Ma J."/>
        </authorList>
    </citation>
    <scope>NUCLEOTIDE SEQUENCE [LARGE SCALE GENOMIC DNA]</scope>
    <source>
        <strain evidence="4">JCM 14370</strain>
    </source>
</reference>
<comment type="similarity">
    <text evidence="1 2">Belongs to the cytochrome P450 family.</text>
</comment>
<dbReference type="InterPro" id="IPR002397">
    <property type="entry name" value="Cyt_P450_B"/>
</dbReference>
<dbReference type="RefSeq" id="WP_189003657.1">
    <property type="nucleotide sequence ID" value="NZ_BMOD01000011.1"/>
</dbReference>
<evidence type="ECO:0000313" key="4">
    <source>
        <dbReference type="Proteomes" id="UP000632222"/>
    </source>
</evidence>
<dbReference type="Pfam" id="PF00067">
    <property type="entry name" value="p450"/>
    <property type="match status" value="1"/>
</dbReference>
<keyword evidence="4" id="KW-1185">Reference proteome</keyword>
<dbReference type="PROSITE" id="PS00086">
    <property type="entry name" value="CYTOCHROME_P450"/>
    <property type="match status" value="1"/>
</dbReference>
<dbReference type="InterPro" id="IPR036396">
    <property type="entry name" value="Cyt_P450_sf"/>
</dbReference>
<protein>
    <recommendedName>
        <fullName evidence="5">Cytochrome P450</fullName>
    </recommendedName>
</protein>
<dbReference type="Proteomes" id="UP000632222">
    <property type="component" value="Unassembled WGS sequence"/>
</dbReference>
<comment type="caution">
    <text evidence="3">The sequence shown here is derived from an EMBL/GenBank/DDBJ whole genome shotgun (WGS) entry which is preliminary data.</text>
</comment>
<proteinExistence type="inferred from homology"/>
<dbReference type="InterPro" id="IPR017972">
    <property type="entry name" value="Cyt_P450_CS"/>
</dbReference>
<dbReference type="PANTHER" id="PTHR46696:SF1">
    <property type="entry name" value="CYTOCHROME P450 YJIB-RELATED"/>
    <property type="match status" value="1"/>
</dbReference>
<organism evidence="3 4">
    <name type="scientific">Deinococcus roseus</name>
    <dbReference type="NCBI Taxonomy" id="392414"/>
    <lineage>
        <taxon>Bacteria</taxon>
        <taxon>Thermotogati</taxon>
        <taxon>Deinococcota</taxon>
        <taxon>Deinococci</taxon>
        <taxon>Deinococcales</taxon>
        <taxon>Deinococcaceae</taxon>
        <taxon>Deinococcus</taxon>
    </lineage>
</organism>
<name>A0ABQ2D1F6_9DEIO</name>
<gene>
    <name evidence="3" type="ORF">GCM10008938_29770</name>
</gene>
<accession>A0ABQ2D1F6</accession>
<evidence type="ECO:0000256" key="2">
    <source>
        <dbReference type="RuleBase" id="RU000461"/>
    </source>
</evidence>
<dbReference type="EMBL" id="BMOD01000011">
    <property type="protein sequence ID" value="GGJ41755.1"/>
    <property type="molecule type" value="Genomic_DNA"/>
</dbReference>
<keyword evidence="2" id="KW-0408">Iron</keyword>
<keyword evidence="2" id="KW-0479">Metal-binding</keyword>
<keyword evidence="2" id="KW-0349">Heme</keyword>
<dbReference type="SUPFAM" id="SSF48264">
    <property type="entry name" value="Cytochrome P450"/>
    <property type="match status" value="1"/>
</dbReference>
<sequence>MTQILKGGVQKTNREPIPTHRVSKDTKGNWHVYGFDEARQVLRSDVTTQAGFLAETVRGVKGLSNQPVLFMDGEEHRTYRSEVAKYFSPTTVEKYRPMMEQFVDAFLKDAVQKKTINLSEISLRIAVRVAGQVVGLTESDPDKMSERLEAFFQQDPSREAPKWIQIVRFLQNQVKLFRFYNQDVKPAVKARMKTPKEDVISHTLGKGYSSMEVLTECITYGAAGMVTTREFIQVAAWHLLEHPRLKDRYLVASEKERMAILGEILRLEPVVGQLFRRMQGDLELQSDNQIFPLKKGDLVVLHVYGANEDTCTVGEQPREVCPHRDLPRGVQAQVMSFGDGHHRCPGAFLALQETDIFLTRFLKLPVKFKAPQMTWNELIQGYELRNFQLEIG</sequence>
<keyword evidence="2" id="KW-0560">Oxidoreductase</keyword>